<dbReference type="AlphaFoldDB" id="A0A2A3EIW3"/>
<evidence type="ECO:0000256" key="1">
    <source>
        <dbReference type="ARBA" id="ARBA00012552"/>
    </source>
</evidence>
<dbReference type="STRING" id="94128.A0A2A3EIW3"/>
<dbReference type="PANTHER" id="PTHR18934">
    <property type="entry name" value="ATP-DEPENDENT RNA HELICASE"/>
    <property type="match status" value="1"/>
</dbReference>
<dbReference type="CDD" id="cd17978">
    <property type="entry name" value="DEXHc_DHX33"/>
    <property type="match status" value="1"/>
</dbReference>
<reference evidence="10 11" key="1">
    <citation type="submission" date="2014-07" db="EMBL/GenBank/DDBJ databases">
        <title>Genomic and transcriptomic analysis on Apis cerana provide comprehensive insights into honey bee biology.</title>
        <authorList>
            <person name="Diao Q."/>
            <person name="Sun L."/>
            <person name="Zheng H."/>
            <person name="Zheng H."/>
            <person name="Xu S."/>
            <person name="Wang S."/>
            <person name="Zeng Z."/>
            <person name="Hu F."/>
            <person name="Su S."/>
            <person name="Wu J."/>
        </authorList>
    </citation>
    <scope>NUCLEOTIDE SEQUENCE [LARGE SCALE GENOMIC DNA]</scope>
    <source>
        <tissue evidence="10">Pupae without intestine</tissue>
    </source>
</reference>
<sequence>MGVHDNADSKYIVMGSSNFSKLAPKRPTTVVFNDNSSKIPKQEDSQQNVQTENVDKGNITLQQQRKSLPVYRLRKRLLEEIRRNSTVIIIGETGSGKTTQIPQLLLSSGIAGCTGCIGITQPRRVAAVSVARRVAQEQGVETGKLVGYCVRFEDVTSSQTRIKYLTDGMMVREAMTDEILSNYSVVILDEAHERSVQTDVLLGVARRAQNLRKLKNLPPLKLLVMSATMDVDKFTKYFQAPAVYLEGRQHPVKIYHAVKSQEDYAFSALVTAFQIHRDNPANEDILVFLTGQEEIEAAAVSARQVAKQLDGQGYPSLKVFPLYSALPTHQQLEAFKPSPPGMRKLILSTNVAETSVTIGGIRHVIDTGVVKARTHHPTTGLDMLRVEKVSKAQAWQRTGRAGREAAGKCYRTYTKEEFERMKEMPVPEIQRCSLAGVALQLLAIGVDITTFDFMDKPPKDAVDVAATCLENLGAIKGSPPQLTTLGRTMSLFPLDPRFTKVILASVDHQCLEEALTVISLLSGESIFTDPPAKRQQAYVARSRFASPEGDHVTLLNVFRGYTNTKQKKVWCHDNFLHHRNLEYAVEVRHQLAALADRANLERASCGTSTDRLRKALLEGLHDNLAELQRDQTYVTVNSKQPVSIHPSSTLHASKPPLILFTEVIATGRCYIRGLSVIDSSWLTEKGFNAAGKHD</sequence>
<dbReference type="CDD" id="cd18791">
    <property type="entry name" value="SF2_C_RHA"/>
    <property type="match status" value="1"/>
</dbReference>
<dbReference type="FunFam" id="3.40.50.300:FF:000750">
    <property type="entry name" value="Putative ATP-dependent RNA helicase DHX33"/>
    <property type="match status" value="1"/>
</dbReference>
<dbReference type="Pfam" id="PF21010">
    <property type="entry name" value="HA2_C"/>
    <property type="match status" value="1"/>
</dbReference>
<feature type="region of interest" description="Disordered" evidence="7">
    <location>
        <begin position="34"/>
        <end position="53"/>
    </location>
</feature>
<dbReference type="GO" id="GO:0045943">
    <property type="term" value="P:positive regulation of transcription by RNA polymerase I"/>
    <property type="evidence" value="ECO:0007669"/>
    <property type="project" value="TreeGrafter"/>
</dbReference>
<gene>
    <name evidence="10" type="ORF">APICC_07671</name>
</gene>
<keyword evidence="3" id="KW-0378">Hydrolase</keyword>
<dbReference type="Gene3D" id="1.20.120.1080">
    <property type="match status" value="1"/>
</dbReference>
<dbReference type="EC" id="3.6.4.13" evidence="1"/>
<dbReference type="PROSITE" id="PS51194">
    <property type="entry name" value="HELICASE_CTER"/>
    <property type="match status" value="1"/>
</dbReference>
<dbReference type="Pfam" id="PF00270">
    <property type="entry name" value="DEAD"/>
    <property type="match status" value="1"/>
</dbReference>
<dbReference type="SMART" id="SM00487">
    <property type="entry name" value="DEXDc"/>
    <property type="match status" value="1"/>
</dbReference>
<dbReference type="Pfam" id="PF07717">
    <property type="entry name" value="OB_NTP_bind"/>
    <property type="match status" value="1"/>
</dbReference>
<name>A0A2A3EIW3_APICC</name>
<feature type="domain" description="Helicase C-terminal" evidence="9">
    <location>
        <begin position="268"/>
        <end position="445"/>
    </location>
</feature>
<evidence type="ECO:0000259" key="9">
    <source>
        <dbReference type="PROSITE" id="PS51194"/>
    </source>
</evidence>
<dbReference type="InterPro" id="IPR003593">
    <property type="entry name" value="AAA+_ATPase"/>
</dbReference>
<evidence type="ECO:0000256" key="3">
    <source>
        <dbReference type="ARBA" id="ARBA00022801"/>
    </source>
</evidence>
<evidence type="ECO:0000256" key="6">
    <source>
        <dbReference type="ARBA" id="ARBA00047984"/>
    </source>
</evidence>
<keyword evidence="5" id="KW-0067">ATP-binding</keyword>
<dbReference type="Pfam" id="PF04408">
    <property type="entry name" value="WHD_HA2"/>
    <property type="match status" value="1"/>
</dbReference>
<evidence type="ECO:0000313" key="10">
    <source>
        <dbReference type="EMBL" id="PBC30961.1"/>
    </source>
</evidence>
<dbReference type="SUPFAM" id="SSF52540">
    <property type="entry name" value="P-loop containing nucleoside triphosphate hydrolases"/>
    <property type="match status" value="1"/>
</dbReference>
<evidence type="ECO:0000256" key="2">
    <source>
        <dbReference type="ARBA" id="ARBA00022741"/>
    </source>
</evidence>
<protein>
    <recommendedName>
        <fullName evidence="1">RNA helicase</fullName>
        <ecNumber evidence="1">3.6.4.13</ecNumber>
    </recommendedName>
</protein>
<dbReference type="InterPro" id="IPR027417">
    <property type="entry name" value="P-loop_NTPase"/>
</dbReference>
<dbReference type="GO" id="GO:0005730">
    <property type="term" value="C:nucleolus"/>
    <property type="evidence" value="ECO:0007669"/>
    <property type="project" value="UniProtKB-ARBA"/>
</dbReference>
<dbReference type="FunFam" id="3.40.50.300:FF:000145">
    <property type="entry name" value="probable ATP-dependent RNA helicase DHX40"/>
    <property type="match status" value="1"/>
</dbReference>
<organism evidence="10 11">
    <name type="scientific">Apis cerana cerana</name>
    <name type="common">Oriental honeybee</name>
    <dbReference type="NCBI Taxonomy" id="94128"/>
    <lineage>
        <taxon>Eukaryota</taxon>
        <taxon>Metazoa</taxon>
        <taxon>Ecdysozoa</taxon>
        <taxon>Arthropoda</taxon>
        <taxon>Hexapoda</taxon>
        <taxon>Insecta</taxon>
        <taxon>Pterygota</taxon>
        <taxon>Neoptera</taxon>
        <taxon>Endopterygota</taxon>
        <taxon>Hymenoptera</taxon>
        <taxon>Apocrita</taxon>
        <taxon>Aculeata</taxon>
        <taxon>Apoidea</taxon>
        <taxon>Anthophila</taxon>
        <taxon>Apidae</taxon>
        <taxon>Apis</taxon>
    </lineage>
</organism>
<proteinExistence type="predicted"/>
<dbReference type="InterPro" id="IPR001650">
    <property type="entry name" value="Helicase_C-like"/>
</dbReference>
<evidence type="ECO:0000313" key="11">
    <source>
        <dbReference type="Proteomes" id="UP000242457"/>
    </source>
</evidence>
<dbReference type="EMBL" id="KZ288253">
    <property type="protein sequence ID" value="PBC30961.1"/>
    <property type="molecule type" value="Genomic_DNA"/>
</dbReference>
<comment type="catalytic activity">
    <reaction evidence="6">
        <text>ATP + H2O = ADP + phosphate + H(+)</text>
        <dbReference type="Rhea" id="RHEA:13065"/>
        <dbReference type="ChEBI" id="CHEBI:15377"/>
        <dbReference type="ChEBI" id="CHEBI:15378"/>
        <dbReference type="ChEBI" id="CHEBI:30616"/>
        <dbReference type="ChEBI" id="CHEBI:43474"/>
        <dbReference type="ChEBI" id="CHEBI:456216"/>
        <dbReference type="EC" id="3.6.4.13"/>
    </reaction>
</comment>
<keyword evidence="11" id="KW-1185">Reference proteome</keyword>
<dbReference type="InterPro" id="IPR002464">
    <property type="entry name" value="DNA/RNA_helicase_DEAH_CS"/>
</dbReference>
<dbReference type="SMART" id="SM00847">
    <property type="entry name" value="HA2"/>
    <property type="match status" value="1"/>
</dbReference>
<dbReference type="Pfam" id="PF00271">
    <property type="entry name" value="Helicase_C"/>
    <property type="match status" value="1"/>
</dbReference>
<dbReference type="PROSITE" id="PS51192">
    <property type="entry name" value="HELICASE_ATP_BIND_1"/>
    <property type="match status" value="1"/>
</dbReference>
<dbReference type="Gene3D" id="3.40.50.300">
    <property type="entry name" value="P-loop containing nucleotide triphosphate hydrolases"/>
    <property type="match status" value="2"/>
</dbReference>
<keyword evidence="2" id="KW-0547">Nucleotide-binding</keyword>
<evidence type="ECO:0000259" key="8">
    <source>
        <dbReference type="PROSITE" id="PS51192"/>
    </source>
</evidence>
<dbReference type="GO" id="GO:0003724">
    <property type="term" value="F:RNA helicase activity"/>
    <property type="evidence" value="ECO:0007669"/>
    <property type="project" value="UniProtKB-EC"/>
</dbReference>
<dbReference type="GO" id="GO:0016787">
    <property type="term" value="F:hydrolase activity"/>
    <property type="evidence" value="ECO:0007669"/>
    <property type="project" value="UniProtKB-KW"/>
</dbReference>
<dbReference type="PANTHER" id="PTHR18934:SF118">
    <property type="entry name" value="ATP-DEPENDENT RNA HELICASE DHX33"/>
    <property type="match status" value="1"/>
</dbReference>
<dbReference type="InterPro" id="IPR007502">
    <property type="entry name" value="Helicase-assoc_dom"/>
</dbReference>
<dbReference type="GO" id="GO:0005524">
    <property type="term" value="F:ATP binding"/>
    <property type="evidence" value="ECO:0007669"/>
    <property type="project" value="UniProtKB-KW"/>
</dbReference>
<dbReference type="InterPro" id="IPR011545">
    <property type="entry name" value="DEAD/DEAH_box_helicase_dom"/>
</dbReference>
<feature type="compositionally biased region" description="Polar residues" evidence="7">
    <location>
        <begin position="34"/>
        <end position="52"/>
    </location>
</feature>
<dbReference type="GO" id="GO:0003725">
    <property type="term" value="F:double-stranded RNA binding"/>
    <property type="evidence" value="ECO:0007669"/>
    <property type="project" value="TreeGrafter"/>
</dbReference>
<accession>A0A2A3EIW3</accession>
<dbReference type="InterPro" id="IPR014001">
    <property type="entry name" value="Helicase_ATP-bd"/>
</dbReference>
<keyword evidence="4 10" id="KW-0347">Helicase</keyword>
<feature type="domain" description="Helicase ATP-binding" evidence="8">
    <location>
        <begin position="78"/>
        <end position="247"/>
    </location>
</feature>
<dbReference type="PROSITE" id="PS00690">
    <property type="entry name" value="DEAH_ATP_HELICASE"/>
    <property type="match status" value="1"/>
</dbReference>
<dbReference type="InterPro" id="IPR011709">
    <property type="entry name" value="DEAD-box_helicase_OB_fold"/>
</dbReference>
<evidence type="ECO:0000256" key="5">
    <source>
        <dbReference type="ARBA" id="ARBA00022840"/>
    </source>
</evidence>
<dbReference type="InterPro" id="IPR048333">
    <property type="entry name" value="HA2_WH"/>
</dbReference>
<dbReference type="OrthoDB" id="10253254at2759"/>
<dbReference type="SMART" id="SM00382">
    <property type="entry name" value="AAA"/>
    <property type="match status" value="1"/>
</dbReference>
<evidence type="ECO:0000256" key="4">
    <source>
        <dbReference type="ARBA" id="ARBA00022806"/>
    </source>
</evidence>
<evidence type="ECO:0000256" key="7">
    <source>
        <dbReference type="SAM" id="MobiDB-lite"/>
    </source>
</evidence>
<dbReference type="Proteomes" id="UP000242457">
    <property type="component" value="Unassembled WGS sequence"/>
</dbReference>
<dbReference type="SMART" id="SM00490">
    <property type="entry name" value="HELICc"/>
    <property type="match status" value="1"/>
</dbReference>